<evidence type="ECO:0000256" key="8">
    <source>
        <dbReference type="ARBA" id="ARBA00023273"/>
    </source>
</evidence>
<feature type="non-terminal residue" evidence="10">
    <location>
        <position position="513"/>
    </location>
</feature>
<keyword evidence="8" id="KW-0966">Cell projection</keyword>
<keyword evidence="5" id="KW-0677">Repeat</keyword>
<evidence type="ECO:0000256" key="9">
    <source>
        <dbReference type="SAM" id="Coils"/>
    </source>
</evidence>
<accession>A0A7K5Y5L4</accession>
<feature type="coiled-coil region" evidence="9">
    <location>
        <begin position="41"/>
        <end position="86"/>
    </location>
</feature>
<reference evidence="10 11" key="1">
    <citation type="submission" date="2019-09" db="EMBL/GenBank/DDBJ databases">
        <title>Bird 10,000 Genomes (B10K) Project - Family phase.</title>
        <authorList>
            <person name="Zhang G."/>
        </authorList>
    </citation>
    <scope>NUCLEOTIDE SEQUENCE [LARGE SCALE GENOMIC DNA]</scope>
    <source>
        <strain evidence="10">B10K-DU-027-49</strain>
        <tissue evidence="10">Muscle</tissue>
    </source>
</reference>
<evidence type="ECO:0000256" key="4">
    <source>
        <dbReference type="ARBA" id="ARBA00022574"/>
    </source>
</evidence>
<sequence>NERLRALDDMMGGVLEVKKEDILKMDIPPPPFISKPEDVWNDEENKIFREYEKKVKELNEEKEKYRRTLENELKKIEASIQETTQNFDETVCRLSERKVKSEMVIYQEELKIVNLVYALLLNEELDTREAGLNRFLIKKEKEKVSCHLECCSQEKCNIYNINLEYGFTKDFADVPANLLDELLELYKHRPKTPVTEVFLGTANPYGDCSGSAEDYKDALTILMKAMDELDSPEHMPNGLDTSIWEQFCLARRNKVEIEELVKWKTLTLTEMQSFLLRRMDDNERIKSEIEDIIRELAWLREEKMKLQVNLTVQFLLKQGQVELEITEIPDYTDAILINKSVIEELNCSIMAQGEKKIASMVEYKDFSKEIFQLEWEHKKMRMQIEDLEQKARDIVTLPISKDRQLFLTVPNYDSCVANHISVMEQTLGFMDELHKKNVKNRQKKVKELRKCLSLKEQENYKLSLELKEALVSVSERRHIFEAADTQVSEKIAKQRYREILKQKHLQRLVKEQE</sequence>
<keyword evidence="4" id="KW-0853">WD repeat</keyword>
<protein>
    <submittedName>
        <fullName evidence="10">CFA43 protein</fullName>
    </submittedName>
</protein>
<evidence type="ECO:0000256" key="2">
    <source>
        <dbReference type="ARBA" id="ARBA00004245"/>
    </source>
</evidence>
<evidence type="ECO:0000313" key="11">
    <source>
        <dbReference type="Proteomes" id="UP000522270"/>
    </source>
</evidence>
<dbReference type="GO" id="GO:0005930">
    <property type="term" value="C:axoneme"/>
    <property type="evidence" value="ECO:0007669"/>
    <property type="project" value="TreeGrafter"/>
</dbReference>
<dbReference type="Pfam" id="PF25828">
    <property type="entry name" value="CC_Cfap43"/>
    <property type="match status" value="1"/>
</dbReference>
<proteinExistence type="predicted"/>
<evidence type="ECO:0000256" key="5">
    <source>
        <dbReference type="ARBA" id="ARBA00022737"/>
    </source>
</evidence>
<comment type="subcellular location">
    <subcellularLocation>
        <location evidence="1">Cell projection</location>
        <location evidence="1">Cilium</location>
    </subcellularLocation>
    <subcellularLocation>
        <location evidence="2">Cytoplasm</location>
        <location evidence="2">Cytoskeleton</location>
    </subcellularLocation>
</comment>
<organism evidence="10 11">
    <name type="scientific">Pterocles burchelli</name>
    <dbReference type="NCBI Taxonomy" id="2585816"/>
    <lineage>
        <taxon>Eukaryota</taxon>
        <taxon>Metazoa</taxon>
        <taxon>Chordata</taxon>
        <taxon>Craniata</taxon>
        <taxon>Vertebrata</taxon>
        <taxon>Euteleostomi</taxon>
        <taxon>Archelosauria</taxon>
        <taxon>Archosauria</taxon>
        <taxon>Dinosauria</taxon>
        <taxon>Saurischia</taxon>
        <taxon>Theropoda</taxon>
        <taxon>Coelurosauria</taxon>
        <taxon>Aves</taxon>
        <taxon>Neognathae</taxon>
        <taxon>Neoaves</taxon>
        <taxon>Columbimorphae</taxon>
        <taxon>Pterocliformes</taxon>
        <taxon>Pteroclidae</taxon>
        <taxon>Pterocles</taxon>
    </lineage>
</organism>
<dbReference type="EMBL" id="VYZE01000006">
    <property type="protein sequence ID" value="NWU60591.1"/>
    <property type="molecule type" value="Genomic_DNA"/>
</dbReference>
<keyword evidence="3" id="KW-0963">Cytoplasm</keyword>
<dbReference type="GO" id="GO:0007288">
    <property type="term" value="P:sperm axoneme assembly"/>
    <property type="evidence" value="ECO:0007669"/>
    <property type="project" value="TreeGrafter"/>
</dbReference>
<dbReference type="PANTHER" id="PTHR14885:SF1">
    <property type="entry name" value="CILIA- AND FLAGELLA-ASSOCIATED PROTEIN 43"/>
    <property type="match status" value="1"/>
</dbReference>
<feature type="coiled-coil region" evidence="9">
    <location>
        <begin position="282"/>
        <end position="309"/>
    </location>
</feature>
<comment type="caution">
    <text evidence="10">The sequence shown here is derived from an EMBL/GenBank/DDBJ whole genome shotgun (WGS) entry which is preliminary data.</text>
</comment>
<keyword evidence="11" id="KW-1185">Reference proteome</keyword>
<evidence type="ECO:0000256" key="1">
    <source>
        <dbReference type="ARBA" id="ARBA00004138"/>
    </source>
</evidence>
<evidence type="ECO:0000256" key="3">
    <source>
        <dbReference type="ARBA" id="ARBA00022490"/>
    </source>
</evidence>
<dbReference type="AlphaFoldDB" id="A0A7K5Y5L4"/>
<dbReference type="Proteomes" id="UP000522270">
    <property type="component" value="Unassembled WGS sequence"/>
</dbReference>
<gene>
    <name evidence="10" type="primary">Cfap43_0</name>
    <name evidence="10" type="ORF">PTEBUR_R04555</name>
</gene>
<name>A0A7K5Y5L4_9AVES</name>
<dbReference type="OrthoDB" id="535167at2759"/>
<evidence type="ECO:0000313" key="10">
    <source>
        <dbReference type="EMBL" id="NWU60591.1"/>
    </source>
</evidence>
<evidence type="ECO:0000256" key="7">
    <source>
        <dbReference type="ARBA" id="ARBA00023212"/>
    </source>
</evidence>
<keyword evidence="6 9" id="KW-0175">Coiled coil</keyword>
<dbReference type="PANTHER" id="PTHR14885">
    <property type="entry name" value="CILIA- AND FLAGELLA-ASSOCIATED PROTEIN 43-RELATED"/>
    <property type="match status" value="1"/>
</dbReference>
<keyword evidence="7" id="KW-0206">Cytoskeleton</keyword>
<feature type="non-terminal residue" evidence="10">
    <location>
        <position position="1"/>
    </location>
</feature>
<evidence type="ECO:0000256" key="6">
    <source>
        <dbReference type="ARBA" id="ARBA00023054"/>
    </source>
</evidence>